<keyword evidence="1" id="KW-0732">Signal</keyword>
<evidence type="ECO:0000256" key="1">
    <source>
        <dbReference type="SAM" id="SignalP"/>
    </source>
</evidence>
<dbReference type="EMBL" id="CAUYUJ010016740">
    <property type="protein sequence ID" value="CAK0868385.1"/>
    <property type="molecule type" value="Genomic_DNA"/>
</dbReference>
<sequence length="401" mass="39874">MLPPWAASAITQLAHGVSAWLSRAPAAPPCPLCPDCRCVCPAAPQCPACPGAPSPCPESGAPSTRGEAPAPTVAAAWLTTVTALVVGIGLSEVSRLEGVNQVAYVLYAVPGPALWHQRWLMGRVVSCPSDAILVSPDRVVQWEVVDGSSADISAVRWAAGMGPRPPGVTRTYRFGAAPGPADVASWLPEAEAEPFPWAAPAGLAAPLPAAGGPAAAGAAGAGGAAGPLVAAGAPPPLAAAAAPHPAPLAGGVLGRGVGAAAAAAGAAALGGAGGGPPAGAALAAAVGGPPRPLLLAGGAGGAPAGPVGNWRAAHEWRGYHYGDVADGEEGDFGDRAVAPDCRLLPIRLDRAGKLCGALANIVESCREEALPEFIRRRTTMWCLEHLANEGRSLESHLEHFK</sequence>
<evidence type="ECO:0000313" key="3">
    <source>
        <dbReference type="Proteomes" id="UP001189429"/>
    </source>
</evidence>
<protein>
    <submittedName>
        <fullName evidence="2">Uncharacterized protein</fullName>
    </submittedName>
</protein>
<organism evidence="2 3">
    <name type="scientific">Prorocentrum cordatum</name>
    <dbReference type="NCBI Taxonomy" id="2364126"/>
    <lineage>
        <taxon>Eukaryota</taxon>
        <taxon>Sar</taxon>
        <taxon>Alveolata</taxon>
        <taxon>Dinophyceae</taxon>
        <taxon>Prorocentrales</taxon>
        <taxon>Prorocentraceae</taxon>
        <taxon>Prorocentrum</taxon>
    </lineage>
</organism>
<evidence type="ECO:0000313" key="2">
    <source>
        <dbReference type="EMBL" id="CAK0868385.1"/>
    </source>
</evidence>
<name>A0ABN9V678_9DINO</name>
<keyword evidence="3" id="KW-1185">Reference proteome</keyword>
<reference evidence="2" key="1">
    <citation type="submission" date="2023-10" db="EMBL/GenBank/DDBJ databases">
        <authorList>
            <person name="Chen Y."/>
            <person name="Shah S."/>
            <person name="Dougan E. K."/>
            <person name="Thang M."/>
            <person name="Chan C."/>
        </authorList>
    </citation>
    <scope>NUCLEOTIDE SEQUENCE [LARGE SCALE GENOMIC DNA]</scope>
</reference>
<accession>A0ABN9V678</accession>
<feature type="chain" id="PRO_5045280676" evidence="1">
    <location>
        <begin position="20"/>
        <end position="401"/>
    </location>
</feature>
<proteinExistence type="predicted"/>
<comment type="caution">
    <text evidence="2">The sequence shown here is derived from an EMBL/GenBank/DDBJ whole genome shotgun (WGS) entry which is preliminary data.</text>
</comment>
<dbReference type="Proteomes" id="UP001189429">
    <property type="component" value="Unassembled WGS sequence"/>
</dbReference>
<feature type="signal peptide" evidence="1">
    <location>
        <begin position="1"/>
        <end position="19"/>
    </location>
</feature>
<gene>
    <name evidence="2" type="ORF">PCOR1329_LOCUS55058</name>
</gene>